<comment type="caution">
    <text evidence="1">The sequence shown here is derived from an EMBL/GenBank/DDBJ whole genome shotgun (WGS) entry which is preliminary data.</text>
</comment>
<reference evidence="1 2" key="2">
    <citation type="submission" date="2015-01" db="EMBL/GenBank/DDBJ databases">
        <authorList>
            <consortium name="NBRP consortium"/>
            <person name="Sawabe T."/>
            <person name="Meirelles P."/>
            <person name="Feng G."/>
            <person name="Sayaka M."/>
            <person name="Hattori M."/>
            <person name="Ohkuma M."/>
        </authorList>
    </citation>
    <scope>NUCLEOTIDE SEQUENCE [LARGE SCALE GENOMIC DNA]</scope>
    <source>
        <strain evidence="1 2">JCM19232</strain>
    </source>
</reference>
<dbReference type="EMBL" id="BBSA01000002">
    <property type="protein sequence ID" value="GAM60721.1"/>
    <property type="molecule type" value="Genomic_DNA"/>
</dbReference>
<organism evidence="1 2">
    <name type="scientific">Vibrio ishigakensis</name>
    <dbReference type="NCBI Taxonomy" id="1481914"/>
    <lineage>
        <taxon>Bacteria</taxon>
        <taxon>Pseudomonadati</taxon>
        <taxon>Pseudomonadota</taxon>
        <taxon>Gammaproteobacteria</taxon>
        <taxon>Vibrionales</taxon>
        <taxon>Vibrionaceae</taxon>
        <taxon>Vibrio</taxon>
    </lineage>
</organism>
<name>A0A0B8P3B0_9VIBR</name>
<accession>A0A0B8P3B0</accession>
<protein>
    <submittedName>
        <fullName evidence="1">Arginine uptake transporter</fullName>
    </submittedName>
</protein>
<sequence>MFAIPSLLGLFFFLAPLNVADSFTFPLALMAKGVKAY</sequence>
<dbReference type="Proteomes" id="UP000031670">
    <property type="component" value="Unassembled WGS sequence"/>
</dbReference>
<dbReference type="AlphaFoldDB" id="A0A0B8P3B0"/>
<evidence type="ECO:0000313" key="2">
    <source>
        <dbReference type="Proteomes" id="UP000031670"/>
    </source>
</evidence>
<proteinExistence type="predicted"/>
<reference evidence="1 2" key="1">
    <citation type="submission" date="2015-01" db="EMBL/GenBank/DDBJ databases">
        <title>Vibrio sp. C5 JCM 19232 whole genome shotgun sequence.</title>
        <authorList>
            <person name="Sawabe T."/>
            <person name="Meirelles P."/>
            <person name="Feng G."/>
            <person name="Sayaka M."/>
            <person name="Hattori M."/>
            <person name="Ohkuma M."/>
        </authorList>
    </citation>
    <scope>NUCLEOTIDE SEQUENCE [LARGE SCALE GENOMIC DNA]</scope>
    <source>
        <strain evidence="1 2">JCM19232</strain>
    </source>
</reference>
<gene>
    <name evidence="1" type="ORF">JCM19232_3663</name>
</gene>
<evidence type="ECO:0000313" key="1">
    <source>
        <dbReference type="EMBL" id="GAM60721.1"/>
    </source>
</evidence>